<keyword evidence="7" id="KW-1015">Disulfide bond</keyword>
<organism evidence="12 15">
    <name type="scientific">Loxostege sticticalis</name>
    <name type="common">Beet webworm moth</name>
    <dbReference type="NCBI Taxonomy" id="481309"/>
    <lineage>
        <taxon>Eukaryota</taxon>
        <taxon>Metazoa</taxon>
        <taxon>Ecdysozoa</taxon>
        <taxon>Arthropoda</taxon>
        <taxon>Hexapoda</taxon>
        <taxon>Insecta</taxon>
        <taxon>Pterygota</taxon>
        <taxon>Neoptera</taxon>
        <taxon>Endopterygota</taxon>
        <taxon>Lepidoptera</taxon>
        <taxon>Glossata</taxon>
        <taxon>Ditrysia</taxon>
        <taxon>Pyraloidea</taxon>
        <taxon>Crambidae</taxon>
        <taxon>Pyraustinae</taxon>
        <taxon>Loxostege</taxon>
    </lineage>
</organism>
<gene>
    <name evidence="13" type="ORF">ABMA27_006668</name>
    <name evidence="12" type="ORF">ABMA28_006932</name>
</gene>
<comment type="similarity">
    <text evidence="2">Belongs to the organo anion transporter (TC 2.A.60) family.</text>
</comment>
<evidence type="ECO:0000256" key="9">
    <source>
        <dbReference type="SAM" id="Phobius"/>
    </source>
</evidence>
<evidence type="ECO:0000259" key="11">
    <source>
        <dbReference type="PROSITE" id="PS51465"/>
    </source>
</evidence>
<reference evidence="14 15" key="1">
    <citation type="submission" date="2024-06" db="EMBL/GenBank/DDBJ databases">
        <title>A chromosome-level genome assembly of beet webworm, Loxostege sticticalis.</title>
        <authorList>
            <person name="Zhang Y."/>
        </authorList>
    </citation>
    <scope>NUCLEOTIDE SEQUENCE [LARGE SCALE GENOMIC DNA]</scope>
    <source>
        <strain evidence="13">AQ026</strain>
        <strain evidence="12">AQ028</strain>
        <tissue evidence="12">Male pupae</tissue>
        <tissue evidence="13">Whole body</tissue>
    </source>
</reference>
<feature type="transmembrane region" description="Helical" evidence="9">
    <location>
        <begin position="309"/>
        <end position="336"/>
    </location>
</feature>
<accession>A0ABD0TNY1</accession>
<dbReference type="InterPro" id="IPR036259">
    <property type="entry name" value="MFS_trans_sf"/>
</dbReference>
<dbReference type="PANTHER" id="PTHR11388">
    <property type="entry name" value="ORGANIC ANION TRANSPORTER"/>
    <property type="match status" value="1"/>
</dbReference>
<dbReference type="Pfam" id="PF03137">
    <property type="entry name" value="OATP"/>
    <property type="match status" value="1"/>
</dbReference>
<evidence type="ECO:0000313" key="12">
    <source>
        <dbReference type="EMBL" id="KAL0851041.1"/>
    </source>
</evidence>
<feature type="compositionally biased region" description="Polar residues" evidence="8">
    <location>
        <begin position="7"/>
        <end position="16"/>
    </location>
</feature>
<evidence type="ECO:0000256" key="3">
    <source>
        <dbReference type="ARBA" id="ARBA00022475"/>
    </source>
</evidence>
<dbReference type="NCBIfam" id="TIGR00805">
    <property type="entry name" value="oat"/>
    <property type="match status" value="1"/>
</dbReference>
<protein>
    <recommendedName>
        <fullName evidence="16">Solute carrier organic anion transporter family member</fullName>
    </recommendedName>
</protein>
<feature type="compositionally biased region" description="Polar residues" evidence="8">
    <location>
        <begin position="840"/>
        <end position="856"/>
    </location>
</feature>
<feature type="domain" description="Kazal-like" evidence="11">
    <location>
        <begin position="553"/>
        <end position="602"/>
    </location>
</feature>
<name>A0ABD0TNY1_LOXSC</name>
<dbReference type="SUPFAM" id="SSF100895">
    <property type="entry name" value="Kazal-type serine protease inhibitors"/>
    <property type="match status" value="1"/>
</dbReference>
<feature type="compositionally biased region" description="Low complexity" evidence="8">
    <location>
        <begin position="820"/>
        <end position="832"/>
    </location>
</feature>
<feature type="transmembrane region" description="Helical" evidence="9">
    <location>
        <begin position="696"/>
        <end position="719"/>
    </location>
</feature>
<proteinExistence type="inferred from homology"/>
<evidence type="ECO:0000313" key="14">
    <source>
        <dbReference type="Proteomes" id="UP001549920"/>
    </source>
</evidence>
<feature type="transmembrane region" description="Helical" evidence="9">
    <location>
        <begin position="124"/>
        <end position="144"/>
    </location>
</feature>
<feature type="region of interest" description="Disordered" evidence="8">
    <location>
        <begin position="1"/>
        <end position="89"/>
    </location>
</feature>
<dbReference type="Pfam" id="PF07648">
    <property type="entry name" value="Kazal_2"/>
    <property type="match status" value="1"/>
</dbReference>
<dbReference type="GO" id="GO:0005886">
    <property type="term" value="C:plasma membrane"/>
    <property type="evidence" value="ECO:0007669"/>
    <property type="project" value="UniProtKB-SubCell"/>
</dbReference>
<evidence type="ECO:0000256" key="5">
    <source>
        <dbReference type="ARBA" id="ARBA00022989"/>
    </source>
</evidence>
<keyword evidence="6 9" id="KW-0472">Membrane</keyword>
<feature type="domain" description="Major facilitator superfamily (MFS) profile" evidence="10">
    <location>
        <begin position="126"/>
        <end position="770"/>
    </location>
</feature>
<keyword evidence="14" id="KW-1185">Reference proteome</keyword>
<evidence type="ECO:0000259" key="10">
    <source>
        <dbReference type="PROSITE" id="PS50850"/>
    </source>
</evidence>
<dbReference type="PROSITE" id="PS50850">
    <property type="entry name" value="MFS"/>
    <property type="match status" value="1"/>
</dbReference>
<feature type="region of interest" description="Disordered" evidence="8">
    <location>
        <begin position="987"/>
        <end position="1037"/>
    </location>
</feature>
<feature type="transmembrane region" description="Helical" evidence="9">
    <location>
        <begin position="750"/>
        <end position="772"/>
    </location>
</feature>
<dbReference type="InterPro" id="IPR020846">
    <property type="entry name" value="MFS_dom"/>
</dbReference>
<feature type="compositionally biased region" description="Basic and acidic residues" evidence="8">
    <location>
        <begin position="989"/>
        <end position="998"/>
    </location>
</feature>
<dbReference type="EMBL" id="JBEDNZ010000002">
    <property type="protein sequence ID" value="KAL0851041.1"/>
    <property type="molecule type" value="Genomic_DNA"/>
</dbReference>
<dbReference type="CDD" id="cd17404">
    <property type="entry name" value="MFS_SLCO5_OATP5"/>
    <property type="match status" value="1"/>
</dbReference>
<evidence type="ECO:0000256" key="8">
    <source>
        <dbReference type="SAM" id="MobiDB-lite"/>
    </source>
</evidence>
<evidence type="ECO:0000313" key="15">
    <source>
        <dbReference type="Proteomes" id="UP001549921"/>
    </source>
</evidence>
<keyword evidence="5 9" id="KW-1133">Transmembrane helix</keyword>
<feature type="region of interest" description="Disordered" evidence="8">
    <location>
        <begin position="811"/>
        <end position="941"/>
    </location>
</feature>
<feature type="transmembrane region" description="Helical" evidence="9">
    <location>
        <begin position="479"/>
        <end position="497"/>
    </location>
</feature>
<dbReference type="PROSITE" id="PS51465">
    <property type="entry name" value="KAZAL_2"/>
    <property type="match status" value="1"/>
</dbReference>
<feature type="compositionally biased region" description="Basic and acidic residues" evidence="8">
    <location>
        <begin position="78"/>
        <end position="89"/>
    </location>
</feature>
<feature type="transmembrane region" description="Helical" evidence="9">
    <location>
        <begin position="437"/>
        <end position="459"/>
    </location>
</feature>
<evidence type="ECO:0008006" key="16">
    <source>
        <dbReference type="Google" id="ProtNLM"/>
    </source>
</evidence>
<dbReference type="SUPFAM" id="SSF103473">
    <property type="entry name" value="MFS general substrate transporter"/>
    <property type="match status" value="2"/>
</dbReference>
<feature type="transmembrane region" description="Helical" evidence="9">
    <location>
        <begin position="191"/>
        <end position="213"/>
    </location>
</feature>
<feature type="transmembrane region" description="Helical" evidence="9">
    <location>
        <begin position="272"/>
        <end position="297"/>
    </location>
</feature>
<dbReference type="Proteomes" id="UP001549921">
    <property type="component" value="Unassembled WGS sequence"/>
</dbReference>
<dbReference type="PANTHER" id="PTHR11388:SF142">
    <property type="entry name" value="SOLUTE CARRIER ORGANIC ANION TRANSPORTER FAMILY MEMBER 5A1"/>
    <property type="match status" value="1"/>
</dbReference>
<comment type="subcellular location">
    <subcellularLocation>
        <location evidence="1">Cell membrane</location>
        <topology evidence="1">Multi-pass membrane protein</topology>
    </subcellularLocation>
</comment>
<dbReference type="InterPro" id="IPR036058">
    <property type="entry name" value="Kazal_dom_sf"/>
</dbReference>
<evidence type="ECO:0000256" key="7">
    <source>
        <dbReference type="ARBA" id="ARBA00023157"/>
    </source>
</evidence>
<feature type="transmembrane region" description="Helical" evidence="9">
    <location>
        <begin position="164"/>
        <end position="184"/>
    </location>
</feature>
<dbReference type="InterPro" id="IPR002350">
    <property type="entry name" value="Kazal_dom"/>
</dbReference>
<evidence type="ECO:0000313" key="13">
    <source>
        <dbReference type="EMBL" id="KAL0901395.1"/>
    </source>
</evidence>
<comment type="caution">
    <text evidence="12">The sequence shown here is derived from an EMBL/GenBank/DDBJ whole genome shotgun (WGS) entry which is preliminary data.</text>
</comment>
<feature type="compositionally biased region" description="Basic and acidic residues" evidence="8">
    <location>
        <begin position="877"/>
        <end position="941"/>
    </location>
</feature>
<sequence length="1037" mass="113472">MTEGERQQSAGGTNAAPQHRKGHRRQESMYAMTGLYAESGCTEGGGDDAAGPSTPPPPSHPPREPGKCHSRNPSAGICDRDREREKEKPRQIFPEILDIPHDARDCGILSWRPLFIQRFSSIKVFVFFLSFLVTLQQALSSGYINSVITTIEKRFEIPSSLSGLIASSYEIGNVITVIFVSYLGSRRHIPVWIAVGAVIMGIGSLVFVLPHFIAEVNSETLMNNKSDDNICRLPRALEQDMGGLGRLSQGLPPSNLRPDNCIKSSPSTFMPVMVFVVAQLLLGCGGSPLLTLGTTYVDDHVRPESSSMYIGCMYSMAAFGPVLGFLLGAYLLSFHMDSFSGDIIRMDPGDHRWVGMWWGGFLLCGLLLILVAIPFFSFPKVLVREKEKIRLVEKAAAASGSSTAKPPKPQSDIKDTGYGKDIKDIPVSMWRLLKNPVYVVTCLGACMELMIVSGFVVFLPKYLETQFSLGKSQASVFTGSIAIPGACIGIFMGGCLLKRLELRPKGAVQFVLISNTICLSCYALLFFLGCDNIKMAGTTIPYTNNSNLEPFKVNLTAACNFNCLCTETDMEPVCGNNGLTYFSPCHAGCAAFSSRYNFTNCACVHENVRDVGVGGVGPVVNGASASALTAGTAREYSGEVTVVPVATAGACNPPCTTIFPFLVLLFFMTFVVAVTQMPLLMIVLRSVSEEERSFALGMQFVIFRLFGYIPAPIVFGNLIDSTCLLWKQSCSGEKGGRCLLYDIEQFRFRYVGLCGGIKIVALGIFMADWWLVRRRRNLETSPPLDPHKDIAGSIISLDKLFEELPSADNASGFRSGGTSGASSAGASPLDAAEPARALQRTDSQYSQESTRGSGRTSRVLVASRHLRNDSKTIQLEPRGRQHSLEDTERGHPERSRVGRSDSHDSRDSRREFPRSASRDFPAHSRSGSRDFKVHSRSDSRELSLEQLKHLALKSMENLDLTVLPLSKCADEESKRLIEGAGVLRHRRTGSKDLKPPESRHKRTSSHHITMEPNELSLQLHKGRSVDQLASAPLDPRV</sequence>
<evidence type="ECO:0000256" key="1">
    <source>
        <dbReference type="ARBA" id="ARBA00004651"/>
    </source>
</evidence>
<evidence type="ECO:0000256" key="2">
    <source>
        <dbReference type="ARBA" id="ARBA00009657"/>
    </source>
</evidence>
<dbReference type="InterPro" id="IPR004156">
    <property type="entry name" value="OATP"/>
</dbReference>
<feature type="transmembrane region" description="Helical" evidence="9">
    <location>
        <begin position="356"/>
        <end position="378"/>
    </location>
</feature>
<dbReference type="Gene3D" id="1.20.1250.20">
    <property type="entry name" value="MFS general substrate transporter like domains"/>
    <property type="match status" value="1"/>
</dbReference>
<evidence type="ECO:0000256" key="6">
    <source>
        <dbReference type="ARBA" id="ARBA00023136"/>
    </source>
</evidence>
<keyword evidence="4 9" id="KW-0812">Transmembrane</keyword>
<keyword evidence="3" id="KW-1003">Cell membrane</keyword>
<evidence type="ECO:0000256" key="4">
    <source>
        <dbReference type="ARBA" id="ARBA00022692"/>
    </source>
</evidence>
<feature type="transmembrane region" description="Helical" evidence="9">
    <location>
        <begin position="658"/>
        <end position="684"/>
    </location>
</feature>
<dbReference type="AlphaFoldDB" id="A0ABD0TNY1"/>
<dbReference type="EMBL" id="JBEUOH010000002">
    <property type="protein sequence ID" value="KAL0901395.1"/>
    <property type="molecule type" value="Genomic_DNA"/>
</dbReference>
<dbReference type="Proteomes" id="UP001549920">
    <property type="component" value="Unassembled WGS sequence"/>
</dbReference>